<dbReference type="PANTHER" id="PTHR11360:SF304">
    <property type="entry name" value="MFS DOMAIN-CONTAINING PROTEIN"/>
    <property type="match status" value="1"/>
</dbReference>
<dbReference type="PROSITE" id="PS50850">
    <property type="entry name" value="MFS"/>
    <property type="match status" value="1"/>
</dbReference>
<feature type="transmembrane region" description="Helical" evidence="5">
    <location>
        <begin position="339"/>
        <end position="359"/>
    </location>
</feature>
<gene>
    <name evidence="7" type="ORF">ABS32_00905</name>
</gene>
<dbReference type="Pfam" id="PF07690">
    <property type="entry name" value="MFS_1"/>
    <property type="match status" value="1"/>
</dbReference>
<name>A0A0R2XAU9_9BACT</name>
<sequence>MHNVSGWKVVFAGTGINLALGILYAWSIFKTAIEKDLGWDPAQFNDPYAICCLVFSFSMILAGRIQDKIGPRWTATLGGLLVAMGLALVSQTGRYGIWVIGFGVLVGMGIGFGYSSATPPALKWFPNSQTGKVAGIVVAGFGLAPLYIAPLTETLLIAGGLPYASAFYAIFSLAVVCGLATFLKNPESSPEPTVVTKEGLGISLSPLAMLQTREFYLLWMVYFIGSGAGLMVISSMNGMAKKSMGEYAYLAVIVLAVGNAAGRVVAGTVSDRIGRKTTVFVITLLQAGCMLLSIPLTQQGQSALWIVLLATMIGFNYGANLCLFPALIKDRYGLPHFGVNYGILFTSWGIGGFVLSRIQQMLKASSGDFRSSFTLAAGLLLVGSVLSLFLRGSKKPCLA</sequence>
<dbReference type="InterPro" id="IPR020846">
    <property type="entry name" value="MFS_dom"/>
</dbReference>
<dbReference type="InterPro" id="IPR050327">
    <property type="entry name" value="Proton-linked_MCT"/>
</dbReference>
<dbReference type="CDD" id="cd17353">
    <property type="entry name" value="MFS_OFA_like"/>
    <property type="match status" value="1"/>
</dbReference>
<comment type="caution">
    <text evidence="7">The sequence shown here is derived from an EMBL/GenBank/DDBJ whole genome shotgun (WGS) entry which is preliminary data.</text>
</comment>
<dbReference type="GO" id="GO:0016020">
    <property type="term" value="C:membrane"/>
    <property type="evidence" value="ECO:0007669"/>
    <property type="project" value="UniProtKB-SubCell"/>
</dbReference>
<feature type="transmembrane region" description="Helical" evidence="5">
    <location>
        <begin position="7"/>
        <end position="27"/>
    </location>
</feature>
<accession>A0A0R2XAU9</accession>
<feature type="transmembrane region" description="Helical" evidence="5">
    <location>
        <begin position="95"/>
        <end position="112"/>
    </location>
</feature>
<dbReference type="InterPro" id="IPR005829">
    <property type="entry name" value="Sugar_transporter_CS"/>
</dbReference>
<proteinExistence type="predicted"/>
<dbReference type="InterPro" id="IPR011701">
    <property type="entry name" value="MFS"/>
</dbReference>
<feature type="transmembrane region" description="Helical" evidence="5">
    <location>
        <begin position="303"/>
        <end position="327"/>
    </location>
</feature>
<feature type="transmembrane region" description="Helical" evidence="5">
    <location>
        <begin position="133"/>
        <end position="151"/>
    </location>
</feature>
<dbReference type="SUPFAM" id="SSF103473">
    <property type="entry name" value="MFS general substrate transporter"/>
    <property type="match status" value="1"/>
</dbReference>
<dbReference type="EMBL" id="LIDM01000016">
    <property type="protein sequence ID" value="KRP33221.1"/>
    <property type="molecule type" value="Genomic_DNA"/>
</dbReference>
<reference evidence="7 8" key="1">
    <citation type="submission" date="2015-10" db="EMBL/GenBank/DDBJ databases">
        <title>Metagenome-Assembled Genomes uncover a global brackish microbiome.</title>
        <authorList>
            <person name="Hugerth L.W."/>
            <person name="Larsson J."/>
            <person name="Alneberg J."/>
            <person name="Lindh M.V."/>
            <person name="Legrand C."/>
            <person name="Pinhassi J."/>
            <person name="Andersson A.F."/>
        </authorList>
    </citation>
    <scope>NUCLEOTIDE SEQUENCE [LARGE SCALE GENOMIC DNA]</scope>
    <source>
        <strain evidence="7">BACL9 MAG-120820-bin42</strain>
    </source>
</reference>
<feature type="transmembrane region" description="Helical" evidence="5">
    <location>
        <begin position="247"/>
        <end position="266"/>
    </location>
</feature>
<evidence type="ECO:0000313" key="7">
    <source>
        <dbReference type="EMBL" id="KRP33221.1"/>
    </source>
</evidence>
<evidence type="ECO:0000259" key="6">
    <source>
        <dbReference type="PROSITE" id="PS50850"/>
    </source>
</evidence>
<dbReference type="PANTHER" id="PTHR11360">
    <property type="entry name" value="MONOCARBOXYLATE TRANSPORTER"/>
    <property type="match status" value="1"/>
</dbReference>
<protein>
    <submittedName>
        <fullName evidence="7">MFS transporter</fullName>
    </submittedName>
</protein>
<feature type="transmembrane region" description="Helical" evidence="5">
    <location>
        <begin position="278"/>
        <end position="297"/>
    </location>
</feature>
<dbReference type="InterPro" id="IPR036259">
    <property type="entry name" value="MFS_trans_sf"/>
</dbReference>
<feature type="transmembrane region" description="Helical" evidence="5">
    <location>
        <begin position="371"/>
        <end position="390"/>
    </location>
</feature>
<comment type="subcellular location">
    <subcellularLocation>
        <location evidence="1">Membrane</location>
        <topology evidence="1">Multi-pass membrane protein</topology>
    </subcellularLocation>
</comment>
<dbReference type="GO" id="GO:0022857">
    <property type="term" value="F:transmembrane transporter activity"/>
    <property type="evidence" value="ECO:0007669"/>
    <property type="project" value="InterPro"/>
</dbReference>
<keyword evidence="2 5" id="KW-0812">Transmembrane</keyword>
<dbReference type="Proteomes" id="UP000051557">
    <property type="component" value="Unassembled WGS sequence"/>
</dbReference>
<feature type="transmembrane region" description="Helical" evidence="5">
    <location>
        <begin position="47"/>
        <end position="65"/>
    </location>
</feature>
<evidence type="ECO:0000256" key="5">
    <source>
        <dbReference type="SAM" id="Phobius"/>
    </source>
</evidence>
<evidence type="ECO:0000256" key="2">
    <source>
        <dbReference type="ARBA" id="ARBA00022692"/>
    </source>
</evidence>
<dbReference type="PROSITE" id="PS00216">
    <property type="entry name" value="SUGAR_TRANSPORT_1"/>
    <property type="match status" value="1"/>
</dbReference>
<feature type="transmembrane region" description="Helical" evidence="5">
    <location>
        <begin position="163"/>
        <end position="183"/>
    </location>
</feature>
<dbReference type="Gene3D" id="1.20.1250.20">
    <property type="entry name" value="MFS general substrate transporter like domains"/>
    <property type="match status" value="2"/>
</dbReference>
<feature type="transmembrane region" description="Helical" evidence="5">
    <location>
        <begin position="72"/>
        <end position="89"/>
    </location>
</feature>
<feature type="transmembrane region" description="Helical" evidence="5">
    <location>
        <begin position="215"/>
        <end position="235"/>
    </location>
</feature>
<evidence type="ECO:0000313" key="8">
    <source>
        <dbReference type="Proteomes" id="UP000051557"/>
    </source>
</evidence>
<dbReference type="AlphaFoldDB" id="A0A0R2XAU9"/>
<feature type="domain" description="Major facilitator superfamily (MFS) profile" evidence="6">
    <location>
        <begin position="1"/>
        <end position="395"/>
    </location>
</feature>
<evidence type="ECO:0000256" key="1">
    <source>
        <dbReference type="ARBA" id="ARBA00004141"/>
    </source>
</evidence>
<keyword evidence="4 5" id="KW-0472">Membrane</keyword>
<evidence type="ECO:0000256" key="3">
    <source>
        <dbReference type="ARBA" id="ARBA00022989"/>
    </source>
</evidence>
<keyword evidence="3 5" id="KW-1133">Transmembrane helix</keyword>
<organism evidence="7 8">
    <name type="scientific">Verrucomicrobia subdivision 6 bacterium BACL9 MAG-120820-bin42</name>
    <dbReference type="NCBI Taxonomy" id="1655634"/>
    <lineage>
        <taxon>Bacteria</taxon>
        <taxon>Pseudomonadati</taxon>
        <taxon>Verrucomicrobiota</taxon>
        <taxon>Verrucomicrobiia</taxon>
        <taxon>Verrucomicrobiales</taxon>
        <taxon>Verrucomicrobia subdivision 6</taxon>
    </lineage>
</organism>
<evidence type="ECO:0000256" key="4">
    <source>
        <dbReference type="ARBA" id="ARBA00023136"/>
    </source>
</evidence>